<sequence>MRKLRLTITVEEVGVLPEGAMGAVFERAVLLCSYSHQLGQGNSHLLICIRVYTTSSTSSTCCISRR</sequence>
<proteinExistence type="predicted"/>
<evidence type="ECO:0000313" key="1">
    <source>
        <dbReference type="EMBL" id="JAH96631.1"/>
    </source>
</evidence>
<protein>
    <submittedName>
        <fullName evidence="1">Uncharacterized protein</fullName>
    </submittedName>
</protein>
<reference evidence="1" key="1">
    <citation type="submission" date="2014-11" db="EMBL/GenBank/DDBJ databases">
        <authorList>
            <person name="Amaro Gonzalez C."/>
        </authorList>
    </citation>
    <scope>NUCLEOTIDE SEQUENCE</scope>
</reference>
<dbReference type="AlphaFoldDB" id="A0A0E9X2D2"/>
<accession>A0A0E9X2D2</accession>
<organism evidence="1">
    <name type="scientific">Anguilla anguilla</name>
    <name type="common">European freshwater eel</name>
    <name type="synonym">Muraena anguilla</name>
    <dbReference type="NCBI Taxonomy" id="7936"/>
    <lineage>
        <taxon>Eukaryota</taxon>
        <taxon>Metazoa</taxon>
        <taxon>Chordata</taxon>
        <taxon>Craniata</taxon>
        <taxon>Vertebrata</taxon>
        <taxon>Euteleostomi</taxon>
        <taxon>Actinopterygii</taxon>
        <taxon>Neopterygii</taxon>
        <taxon>Teleostei</taxon>
        <taxon>Anguilliformes</taxon>
        <taxon>Anguillidae</taxon>
        <taxon>Anguilla</taxon>
    </lineage>
</organism>
<reference evidence="1" key="2">
    <citation type="journal article" date="2015" name="Fish Shellfish Immunol.">
        <title>Early steps in the European eel (Anguilla anguilla)-Vibrio vulnificus interaction in the gills: Role of the RtxA13 toxin.</title>
        <authorList>
            <person name="Callol A."/>
            <person name="Pajuelo D."/>
            <person name="Ebbesson L."/>
            <person name="Teles M."/>
            <person name="MacKenzie S."/>
            <person name="Amaro C."/>
        </authorList>
    </citation>
    <scope>NUCLEOTIDE SEQUENCE</scope>
</reference>
<name>A0A0E9X2D2_ANGAN</name>
<dbReference type="EMBL" id="GBXM01011946">
    <property type="protein sequence ID" value="JAH96631.1"/>
    <property type="molecule type" value="Transcribed_RNA"/>
</dbReference>